<organism evidence="1 2">
    <name type="scientific">Cichorium intybus</name>
    <name type="common">Chicory</name>
    <dbReference type="NCBI Taxonomy" id="13427"/>
    <lineage>
        <taxon>Eukaryota</taxon>
        <taxon>Viridiplantae</taxon>
        <taxon>Streptophyta</taxon>
        <taxon>Embryophyta</taxon>
        <taxon>Tracheophyta</taxon>
        <taxon>Spermatophyta</taxon>
        <taxon>Magnoliopsida</taxon>
        <taxon>eudicotyledons</taxon>
        <taxon>Gunneridae</taxon>
        <taxon>Pentapetalae</taxon>
        <taxon>asterids</taxon>
        <taxon>campanulids</taxon>
        <taxon>Asterales</taxon>
        <taxon>Asteraceae</taxon>
        <taxon>Cichorioideae</taxon>
        <taxon>Cichorieae</taxon>
        <taxon>Cichoriinae</taxon>
        <taxon>Cichorium</taxon>
    </lineage>
</organism>
<protein>
    <submittedName>
        <fullName evidence="1">Uncharacterized protein</fullName>
    </submittedName>
</protein>
<evidence type="ECO:0000313" key="1">
    <source>
        <dbReference type="EMBL" id="KAI3740720.1"/>
    </source>
</evidence>
<accession>A0ACB9D2R1</accession>
<gene>
    <name evidence="1" type="ORF">L2E82_31191</name>
</gene>
<evidence type="ECO:0000313" key="2">
    <source>
        <dbReference type="Proteomes" id="UP001055811"/>
    </source>
</evidence>
<dbReference type="EMBL" id="CM042013">
    <property type="protein sequence ID" value="KAI3740720.1"/>
    <property type="molecule type" value="Genomic_DNA"/>
</dbReference>
<comment type="caution">
    <text evidence="1">The sequence shown here is derived from an EMBL/GenBank/DDBJ whole genome shotgun (WGS) entry which is preliminary data.</text>
</comment>
<reference evidence="1 2" key="2">
    <citation type="journal article" date="2022" name="Mol. Ecol. Resour.">
        <title>The genomes of chicory, endive, great burdock and yacon provide insights into Asteraceae paleo-polyploidization history and plant inulin production.</title>
        <authorList>
            <person name="Fan W."/>
            <person name="Wang S."/>
            <person name="Wang H."/>
            <person name="Wang A."/>
            <person name="Jiang F."/>
            <person name="Liu H."/>
            <person name="Zhao H."/>
            <person name="Xu D."/>
            <person name="Zhang Y."/>
        </authorList>
    </citation>
    <scope>NUCLEOTIDE SEQUENCE [LARGE SCALE GENOMIC DNA]</scope>
    <source>
        <strain evidence="2">cv. Punajuju</strain>
        <tissue evidence="1">Leaves</tissue>
    </source>
</reference>
<reference evidence="2" key="1">
    <citation type="journal article" date="2022" name="Mol. Ecol. Resour.">
        <title>The genomes of chicory, endive, great burdock and yacon provide insights into Asteraceae palaeo-polyploidization history and plant inulin production.</title>
        <authorList>
            <person name="Fan W."/>
            <person name="Wang S."/>
            <person name="Wang H."/>
            <person name="Wang A."/>
            <person name="Jiang F."/>
            <person name="Liu H."/>
            <person name="Zhao H."/>
            <person name="Xu D."/>
            <person name="Zhang Y."/>
        </authorList>
    </citation>
    <scope>NUCLEOTIDE SEQUENCE [LARGE SCALE GENOMIC DNA]</scope>
    <source>
        <strain evidence="2">cv. Punajuju</strain>
    </source>
</reference>
<name>A0ACB9D2R1_CICIN</name>
<keyword evidence="2" id="KW-1185">Reference proteome</keyword>
<sequence length="97" mass="11124">MSNPCSAIEEYLRSLYVSSVADNRGHLHDVCDLQQLLRGCNQLEVQSLIAEVNEIIAHDTIDKEGAWKKKLRSQSHELFEILPKTIQEQLLSERDPH</sequence>
<proteinExistence type="predicted"/>
<dbReference type="Proteomes" id="UP001055811">
    <property type="component" value="Linkage Group LG05"/>
</dbReference>